<comment type="subcellular location">
    <subcellularLocation>
        <location evidence="1">Membrane</location>
        <topology evidence="1">Single-pass membrane protein</topology>
    </subcellularLocation>
</comment>
<feature type="region of interest" description="Disordered" evidence="5">
    <location>
        <begin position="26"/>
        <end position="46"/>
    </location>
</feature>
<dbReference type="AlphaFoldDB" id="A0A917R417"/>
<dbReference type="GO" id="GO:0016020">
    <property type="term" value="C:membrane"/>
    <property type="evidence" value="ECO:0007669"/>
    <property type="project" value="UniProtKB-SubCell"/>
</dbReference>
<evidence type="ECO:0000256" key="6">
    <source>
        <dbReference type="SAM" id="SignalP"/>
    </source>
</evidence>
<gene>
    <name evidence="7" type="ORF">GCM10007964_33070</name>
</gene>
<dbReference type="PANTHER" id="PTHR30168">
    <property type="entry name" value="PUTATIVE MEMBRANE PROTEIN YPFJ"/>
    <property type="match status" value="1"/>
</dbReference>
<feature type="signal peptide" evidence="6">
    <location>
        <begin position="1"/>
        <end position="28"/>
    </location>
</feature>
<evidence type="ECO:0000313" key="8">
    <source>
        <dbReference type="Proteomes" id="UP000645217"/>
    </source>
</evidence>
<reference evidence="7" key="2">
    <citation type="submission" date="2020-09" db="EMBL/GenBank/DDBJ databases">
        <authorList>
            <person name="Sun Q."/>
            <person name="Ohkuma M."/>
        </authorList>
    </citation>
    <scope>NUCLEOTIDE SEQUENCE</scope>
    <source>
        <strain evidence="7">JCM 13064</strain>
    </source>
</reference>
<keyword evidence="3" id="KW-1133">Transmembrane helix</keyword>
<name>A0A917R417_9ACTN</name>
<organism evidence="7 8">
    <name type="scientific">Sphaerisporangium melleum</name>
    <dbReference type="NCBI Taxonomy" id="321316"/>
    <lineage>
        <taxon>Bacteria</taxon>
        <taxon>Bacillati</taxon>
        <taxon>Actinomycetota</taxon>
        <taxon>Actinomycetes</taxon>
        <taxon>Streptosporangiales</taxon>
        <taxon>Streptosporangiaceae</taxon>
        <taxon>Sphaerisporangium</taxon>
    </lineage>
</organism>
<dbReference type="Proteomes" id="UP000645217">
    <property type="component" value="Unassembled WGS sequence"/>
</dbReference>
<dbReference type="PANTHER" id="PTHR30168:SF0">
    <property type="entry name" value="INNER MEMBRANE PROTEIN"/>
    <property type="match status" value="1"/>
</dbReference>
<keyword evidence="2" id="KW-0812">Transmembrane</keyword>
<dbReference type="EMBL" id="BMNT01000016">
    <property type="protein sequence ID" value="GGK87931.1"/>
    <property type="molecule type" value="Genomic_DNA"/>
</dbReference>
<protein>
    <recommendedName>
        <fullName evidence="9">Metalloprotease</fullName>
    </recommendedName>
</protein>
<keyword evidence="6" id="KW-0732">Signal</keyword>
<feature type="chain" id="PRO_5037663529" description="Metalloprotease" evidence="6">
    <location>
        <begin position="29"/>
        <end position="230"/>
    </location>
</feature>
<evidence type="ECO:0000256" key="1">
    <source>
        <dbReference type="ARBA" id="ARBA00004167"/>
    </source>
</evidence>
<evidence type="ECO:0000256" key="4">
    <source>
        <dbReference type="ARBA" id="ARBA00023136"/>
    </source>
</evidence>
<accession>A0A917R417</accession>
<evidence type="ECO:0008006" key="9">
    <source>
        <dbReference type="Google" id="ProtNLM"/>
    </source>
</evidence>
<keyword evidence="4" id="KW-0472">Membrane</keyword>
<dbReference type="RefSeq" id="WP_189163887.1">
    <property type="nucleotide sequence ID" value="NZ_BMNT01000016.1"/>
</dbReference>
<evidence type="ECO:0000256" key="5">
    <source>
        <dbReference type="SAM" id="MobiDB-lite"/>
    </source>
</evidence>
<evidence type="ECO:0000256" key="3">
    <source>
        <dbReference type="ARBA" id="ARBA00022989"/>
    </source>
</evidence>
<dbReference type="SUPFAM" id="SSF55486">
    <property type="entry name" value="Metalloproteases ('zincins'), catalytic domain"/>
    <property type="match status" value="1"/>
</dbReference>
<dbReference type="InterPro" id="IPR007343">
    <property type="entry name" value="Uncharacterised_pept_Zn_put"/>
</dbReference>
<proteinExistence type="predicted"/>
<evidence type="ECO:0000256" key="2">
    <source>
        <dbReference type="ARBA" id="ARBA00022692"/>
    </source>
</evidence>
<comment type="caution">
    <text evidence="7">The sequence shown here is derived from an EMBL/GenBank/DDBJ whole genome shotgun (WGS) entry which is preliminary data.</text>
</comment>
<dbReference type="Pfam" id="PF04228">
    <property type="entry name" value="Zn_peptidase"/>
    <property type="match status" value="2"/>
</dbReference>
<evidence type="ECO:0000313" key="7">
    <source>
        <dbReference type="EMBL" id="GGK87931.1"/>
    </source>
</evidence>
<reference evidence="7" key="1">
    <citation type="journal article" date="2014" name="Int. J. Syst. Evol. Microbiol.">
        <title>Complete genome sequence of Corynebacterium casei LMG S-19264T (=DSM 44701T), isolated from a smear-ripened cheese.</title>
        <authorList>
            <consortium name="US DOE Joint Genome Institute (JGI-PGF)"/>
            <person name="Walter F."/>
            <person name="Albersmeier A."/>
            <person name="Kalinowski J."/>
            <person name="Ruckert C."/>
        </authorList>
    </citation>
    <scope>NUCLEOTIDE SEQUENCE</scope>
    <source>
        <strain evidence="7">JCM 13064</strain>
    </source>
</reference>
<keyword evidence="8" id="KW-1185">Reference proteome</keyword>
<feature type="compositionally biased region" description="Polar residues" evidence="5">
    <location>
        <begin position="28"/>
        <end position="43"/>
    </location>
</feature>
<sequence length="230" mass="25275">MIRRLSTWGALAALCVATMLAGGGVANASGSQSTPQSRSTSAQAREMDDMRSDINTALYVVNRFWATHWSRHFTGRYYPPNIFGGYSRSGKAAPYCGYKQLTYNNAYYCPNGHYIAWDTDLMRRGYREGDAWVYDIIAHEWGHAVQATLDESLRSRAAELQADCLAGAALYGAAADGTLLFEDGDVEEIADAYQALGDRLPWTKPGDHGTPRQRIAAFNRGADHGINGCF</sequence>